<feature type="compositionally biased region" description="Basic and acidic residues" evidence="4">
    <location>
        <begin position="34"/>
        <end position="55"/>
    </location>
</feature>
<dbReference type="GO" id="GO:0015074">
    <property type="term" value="P:DNA integration"/>
    <property type="evidence" value="ECO:0007669"/>
    <property type="project" value="InterPro"/>
</dbReference>
<dbReference type="EMBL" id="BOPG01000009">
    <property type="protein sequence ID" value="GIJ53901.1"/>
    <property type="molecule type" value="Genomic_DNA"/>
</dbReference>
<gene>
    <name evidence="7" type="ORF">Vau01_014170</name>
</gene>
<dbReference type="PROSITE" id="PS00356">
    <property type="entry name" value="HTH_LACI_1"/>
    <property type="match status" value="1"/>
</dbReference>
<dbReference type="Proteomes" id="UP000612585">
    <property type="component" value="Unassembled WGS sequence"/>
</dbReference>
<dbReference type="InterPro" id="IPR010982">
    <property type="entry name" value="Lambda_DNA-bd_dom_sf"/>
</dbReference>
<name>A0A8J3Z2A5_9ACTN</name>
<dbReference type="InterPro" id="IPR013762">
    <property type="entry name" value="Integrase-like_cat_sf"/>
</dbReference>
<dbReference type="InterPro" id="IPR050090">
    <property type="entry name" value="Tyrosine_recombinase_XerCD"/>
</dbReference>
<sequence>MGFPENAGSYWRGRYWSANGKKETVRDPVTGRPARFDSKRDAKRAADLAEAKDAQQAEQSRPGPADPNIKFGDYVRSWYQGQDLARSTMQNYKRHIENHLLPAFEEETFRQIRNKDVKEWEKKEREAGYAPASIKTWHGTLHLICADALEEGVIDVNPAATRRGRGKRAGKHAQRGPEKVIVSTMELILLGERASLLSGRDDEFVAVVTKGTTGCRWGELVGLETKYVRPANIRVEWQLYELDTGEFIRCPPKDDSYRTIDTPDFLSRLIREHINRTQPKPCPCHGHTYVFRSHRPANGAARTPGVKLVDVARAAGVSTGTVSTVLNRPEAVSLSNREKVMKAIAELDYVRGGPAVRELASHWRRSGFASWIFQPAATGSYPPVGGRAARPVPILGKPWPGIPARGRGAAARAEACWLPIAPGLTPHGLRHSHKTEMDEMGTPKRLKDDRMGHLDGSVGARYSHITNAMRQALCDGLTQRWEAALRARKAMAPRSAVAVLDRLLQAL</sequence>
<dbReference type="Gene3D" id="1.10.443.10">
    <property type="entry name" value="Intergrase catalytic core"/>
    <property type="match status" value="1"/>
</dbReference>
<dbReference type="GO" id="GO:0006310">
    <property type="term" value="P:DNA recombination"/>
    <property type="evidence" value="ECO:0007669"/>
    <property type="project" value="UniProtKB-KW"/>
</dbReference>
<dbReference type="GO" id="GO:0006355">
    <property type="term" value="P:regulation of DNA-templated transcription"/>
    <property type="evidence" value="ECO:0007669"/>
    <property type="project" value="InterPro"/>
</dbReference>
<dbReference type="CDD" id="cd01392">
    <property type="entry name" value="HTH_LacI"/>
    <property type="match status" value="1"/>
</dbReference>
<evidence type="ECO:0000256" key="3">
    <source>
        <dbReference type="PROSITE-ProRule" id="PRU01248"/>
    </source>
</evidence>
<dbReference type="Pfam" id="PF00356">
    <property type="entry name" value="LacI"/>
    <property type="match status" value="1"/>
</dbReference>
<comment type="caution">
    <text evidence="7">The sequence shown here is derived from an EMBL/GenBank/DDBJ whole genome shotgun (WGS) entry which is preliminary data.</text>
</comment>
<reference evidence="7" key="1">
    <citation type="submission" date="2021-01" db="EMBL/GenBank/DDBJ databases">
        <title>Whole genome shotgun sequence of Virgisporangium aurantiacum NBRC 16421.</title>
        <authorList>
            <person name="Komaki H."/>
            <person name="Tamura T."/>
        </authorList>
    </citation>
    <scope>NUCLEOTIDE SEQUENCE</scope>
    <source>
        <strain evidence="7">NBRC 16421</strain>
    </source>
</reference>
<evidence type="ECO:0008006" key="9">
    <source>
        <dbReference type="Google" id="ProtNLM"/>
    </source>
</evidence>
<dbReference type="PANTHER" id="PTHR30349:SF64">
    <property type="entry name" value="PROPHAGE INTEGRASE INTD-RELATED"/>
    <property type="match status" value="1"/>
</dbReference>
<evidence type="ECO:0000259" key="6">
    <source>
        <dbReference type="PROSITE" id="PS51900"/>
    </source>
</evidence>
<evidence type="ECO:0000256" key="1">
    <source>
        <dbReference type="ARBA" id="ARBA00023125"/>
    </source>
</evidence>
<keyword evidence="1 3" id="KW-0238">DNA-binding</keyword>
<dbReference type="PROSITE" id="PS50932">
    <property type="entry name" value="HTH_LACI_2"/>
    <property type="match status" value="1"/>
</dbReference>
<dbReference type="SUPFAM" id="SSF47413">
    <property type="entry name" value="lambda repressor-like DNA-binding domains"/>
    <property type="match status" value="1"/>
</dbReference>
<dbReference type="SUPFAM" id="SSF56349">
    <property type="entry name" value="DNA breaking-rejoining enzymes"/>
    <property type="match status" value="2"/>
</dbReference>
<feature type="domain" description="HTH lacI-type" evidence="5">
    <location>
        <begin position="306"/>
        <end position="361"/>
    </location>
</feature>
<dbReference type="InterPro" id="IPR004107">
    <property type="entry name" value="Integrase_SAM-like_N"/>
</dbReference>
<protein>
    <recommendedName>
        <fullName evidence="9">LacI family transcriptional regulator</fullName>
    </recommendedName>
</protein>
<feature type="domain" description="Core-binding (CB)" evidence="6">
    <location>
        <begin position="69"/>
        <end position="149"/>
    </location>
</feature>
<dbReference type="InterPro" id="IPR044068">
    <property type="entry name" value="CB"/>
</dbReference>
<evidence type="ECO:0000256" key="2">
    <source>
        <dbReference type="ARBA" id="ARBA00023172"/>
    </source>
</evidence>
<dbReference type="GO" id="GO:0003677">
    <property type="term" value="F:DNA binding"/>
    <property type="evidence" value="ECO:0007669"/>
    <property type="project" value="UniProtKB-UniRule"/>
</dbReference>
<keyword evidence="8" id="KW-1185">Reference proteome</keyword>
<organism evidence="7 8">
    <name type="scientific">Virgisporangium aurantiacum</name>
    <dbReference type="NCBI Taxonomy" id="175570"/>
    <lineage>
        <taxon>Bacteria</taxon>
        <taxon>Bacillati</taxon>
        <taxon>Actinomycetota</taxon>
        <taxon>Actinomycetes</taxon>
        <taxon>Micromonosporales</taxon>
        <taxon>Micromonosporaceae</taxon>
        <taxon>Virgisporangium</taxon>
    </lineage>
</organism>
<dbReference type="InterPro" id="IPR010998">
    <property type="entry name" value="Integrase_recombinase_N"/>
</dbReference>
<dbReference type="Gene3D" id="1.10.260.40">
    <property type="entry name" value="lambda repressor-like DNA-binding domains"/>
    <property type="match status" value="1"/>
</dbReference>
<evidence type="ECO:0000313" key="7">
    <source>
        <dbReference type="EMBL" id="GIJ53901.1"/>
    </source>
</evidence>
<dbReference type="Pfam" id="PF14659">
    <property type="entry name" value="Phage_int_SAM_3"/>
    <property type="match status" value="1"/>
</dbReference>
<evidence type="ECO:0000259" key="5">
    <source>
        <dbReference type="PROSITE" id="PS50932"/>
    </source>
</evidence>
<dbReference type="RefSeq" id="WP_203988667.1">
    <property type="nucleotide sequence ID" value="NZ_BOPG01000009.1"/>
</dbReference>
<feature type="region of interest" description="Disordered" evidence="4">
    <location>
        <begin position="22"/>
        <end position="69"/>
    </location>
</feature>
<dbReference type="InterPro" id="IPR000843">
    <property type="entry name" value="HTH_LacI"/>
</dbReference>
<dbReference type="PROSITE" id="PS51900">
    <property type="entry name" value="CB"/>
    <property type="match status" value="1"/>
</dbReference>
<proteinExistence type="predicted"/>
<dbReference type="Gene3D" id="1.10.150.130">
    <property type="match status" value="1"/>
</dbReference>
<dbReference type="InterPro" id="IPR011010">
    <property type="entry name" value="DNA_brk_join_enz"/>
</dbReference>
<dbReference type="SMART" id="SM00354">
    <property type="entry name" value="HTH_LACI"/>
    <property type="match status" value="1"/>
</dbReference>
<keyword evidence="2" id="KW-0233">DNA recombination</keyword>
<evidence type="ECO:0000313" key="8">
    <source>
        <dbReference type="Proteomes" id="UP000612585"/>
    </source>
</evidence>
<dbReference type="PANTHER" id="PTHR30349">
    <property type="entry name" value="PHAGE INTEGRASE-RELATED"/>
    <property type="match status" value="1"/>
</dbReference>
<dbReference type="AlphaFoldDB" id="A0A8J3Z2A5"/>
<evidence type="ECO:0000256" key="4">
    <source>
        <dbReference type="SAM" id="MobiDB-lite"/>
    </source>
</evidence>
<accession>A0A8J3Z2A5</accession>